<dbReference type="Proteomes" id="UP001152803">
    <property type="component" value="Unassembled WGS sequence"/>
</dbReference>
<accession>A0A9Q1HRD9</accession>
<name>A0A9Q1HRD9_CONCO</name>
<keyword evidence="2" id="KW-1185">Reference proteome</keyword>
<sequence length="115" mass="12916">MESEDELPGTALWPRVCLPREMPGQAEHERLSETALTRHQLMWITGSWAHPYPVWLTRTQAPAAARPLESSSSSLIKPVVEVDLWAPFHHVEKLTKSKTCSAGKKDTAVMRKAVM</sequence>
<proteinExistence type="predicted"/>
<gene>
    <name evidence="1" type="ORF">COCON_G00180870</name>
</gene>
<dbReference type="AlphaFoldDB" id="A0A9Q1HRD9"/>
<evidence type="ECO:0000313" key="1">
    <source>
        <dbReference type="EMBL" id="KAJ8259075.1"/>
    </source>
</evidence>
<evidence type="ECO:0000313" key="2">
    <source>
        <dbReference type="Proteomes" id="UP001152803"/>
    </source>
</evidence>
<protein>
    <submittedName>
        <fullName evidence="1">Uncharacterized protein</fullName>
    </submittedName>
</protein>
<dbReference type="EMBL" id="JAFJMO010000013">
    <property type="protein sequence ID" value="KAJ8259075.1"/>
    <property type="molecule type" value="Genomic_DNA"/>
</dbReference>
<reference evidence="1" key="1">
    <citation type="journal article" date="2023" name="Science">
        <title>Genome structures resolve the early diversification of teleost fishes.</title>
        <authorList>
            <person name="Parey E."/>
            <person name="Louis A."/>
            <person name="Montfort J."/>
            <person name="Bouchez O."/>
            <person name="Roques C."/>
            <person name="Iampietro C."/>
            <person name="Lluch J."/>
            <person name="Castinel A."/>
            <person name="Donnadieu C."/>
            <person name="Desvignes T."/>
            <person name="Floi Bucao C."/>
            <person name="Jouanno E."/>
            <person name="Wen M."/>
            <person name="Mejri S."/>
            <person name="Dirks R."/>
            <person name="Jansen H."/>
            <person name="Henkel C."/>
            <person name="Chen W.J."/>
            <person name="Zahm M."/>
            <person name="Cabau C."/>
            <person name="Klopp C."/>
            <person name="Thompson A.W."/>
            <person name="Robinson-Rechavi M."/>
            <person name="Braasch I."/>
            <person name="Lecointre G."/>
            <person name="Bobe J."/>
            <person name="Postlethwait J.H."/>
            <person name="Berthelot C."/>
            <person name="Roest Crollius H."/>
            <person name="Guiguen Y."/>
        </authorList>
    </citation>
    <scope>NUCLEOTIDE SEQUENCE</scope>
    <source>
        <strain evidence="1">Concon-B</strain>
    </source>
</reference>
<comment type="caution">
    <text evidence="1">The sequence shown here is derived from an EMBL/GenBank/DDBJ whole genome shotgun (WGS) entry which is preliminary data.</text>
</comment>
<organism evidence="1 2">
    <name type="scientific">Conger conger</name>
    <name type="common">Conger eel</name>
    <name type="synonym">Muraena conger</name>
    <dbReference type="NCBI Taxonomy" id="82655"/>
    <lineage>
        <taxon>Eukaryota</taxon>
        <taxon>Metazoa</taxon>
        <taxon>Chordata</taxon>
        <taxon>Craniata</taxon>
        <taxon>Vertebrata</taxon>
        <taxon>Euteleostomi</taxon>
        <taxon>Actinopterygii</taxon>
        <taxon>Neopterygii</taxon>
        <taxon>Teleostei</taxon>
        <taxon>Anguilliformes</taxon>
        <taxon>Congridae</taxon>
        <taxon>Conger</taxon>
    </lineage>
</organism>